<dbReference type="InterPro" id="IPR003593">
    <property type="entry name" value="AAA+_ATPase"/>
</dbReference>
<evidence type="ECO:0000313" key="8">
    <source>
        <dbReference type="Proteomes" id="UP000001693"/>
    </source>
</evidence>
<dbReference type="RefSeq" id="WP_012348384.1">
    <property type="nucleotide sequence ID" value="NC_010524.1"/>
</dbReference>
<dbReference type="HOGENOM" id="CLU_000445_8_12_4"/>
<evidence type="ECO:0000256" key="1">
    <source>
        <dbReference type="ARBA" id="ARBA00022741"/>
    </source>
</evidence>
<reference evidence="7 8" key="1">
    <citation type="submission" date="2008-03" db="EMBL/GenBank/DDBJ databases">
        <title>Complete sequence of Leptothrix cholodnii SP-6.</title>
        <authorList>
            <consortium name="US DOE Joint Genome Institute"/>
            <person name="Copeland A."/>
            <person name="Lucas S."/>
            <person name="Lapidus A."/>
            <person name="Glavina del Rio T."/>
            <person name="Dalin E."/>
            <person name="Tice H."/>
            <person name="Bruce D."/>
            <person name="Goodwin L."/>
            <person name="Pitluck S."/>
            <person name="Chertkov O."/>
            <person name="Brettin T."/>
            <person name="Detter J.C."/>
            <person name="Han C."/>
            <person name="Kuske C.R."/>
            <person name="Schmutz J."/>
            <person name="Larimer F."/>
            <person name="Land M."/>
            <person name="Hauser L."/>
            <person name="Kyrpides N."/>
            <person name="Lykidis A."/>
            <person name="Emerson D."/>
            <person name="Richardson P."/>
        </authorList>
    </citation>
    <scope>NUCLEOTIDE SEQUENCE [LARGE SCALE GENOMIC DNA]</scope>
    <source>
        <strain evidence="8">ATCC 51168 / LMG 8142 / SP-6</strain>
    </source>
</reference>
<dbReference type="InterPro" id="IPR058031">
    <property type="entry name" value="AAA_lid_NorR"/>
</dbReference>
<dbReference type="PANTHER" id="PTHR32071">
    <property type="entry name" value="TRANSCRIPTIONAL REGULATORY PROTEIN"/>
    <property type="match status" value="1"/>
</dbReference>
<accession>B1Y2Y1</accession>
<dbReference type="Pfam" id="PF13384">
    <property type="entry name" value="HTH_23"/>
    <property type="match status" value="1"/>
</dbReference>
<dbReference type="PROSITE" id="PS00676">
    <property type="entry name" value="SIGMA54_INTERACT_2"/>
    <property type="match status" value="1"/>
</dbReference>
<dbReference type="SUPFAM" id="SSF55781">
    <property type="entry name" value="GAF domain-like"/>
    <property type="match status" value="1"/>
</dbReference>
<dbReference type="Proteomes" id="UP000001693">
    <property type="component" value="Chromosome"/>
</dbReference>
<keyword evidence="8" id="KW-1185">Reference proteome</keyword>
<evidence type="ECO:0000313" key="7">
    <source>
        <dbReference type="EMBL" id="ACB35637.1"/>
    </source>
</evidence>
<dbReference type="GO" id="GO:0006355">
    <property type="term" value="P:regulation of DNA-templated transcription"/>
    <property type="evidence" value="ECO:0007669"/>
    <property type="project" value="InterPro"/>
</dbReference>
<keyword evidence="1" id="KW-0547">Nucleotide-binding</keyword>
<dbReference type="Pfam" id="PF25601">
    <property type="entry name" value="AAA_lid_14"/>
    <property type="match status" value="1"/>
</dbReference>
<dbReference type="STRING" id="395495.Lcho_3379"/>
<dbReference type="InterPro" id="IPR027417">
    <property type="entry name" value="P-loop_NTPase"/>
</dbReference>
<protein>
    <submittedName>
        <fullName evidence="7">Putative phytochrome sensor protein</fullName>
    </submittedName>
</protein>
<dbReference type="eggNOG" id="COG3284">
    <property type="taxonomic scope" value="Bacteria"/>
</dbReference>
<dbReference type="InterPro" id="IPR002078">
    <property type="entry name" value="Sigma_54_int"/>
</dbReference>
<name>B1Y2Y1_LEPCP</name>
<dbReference type="PROSITE" id="PS00675">
    <property type="entry name" value="SIGMA54_INTERACT_1"/>
    <property type="match status" value="1"/>
</dbReference>
<dbReference type="AlphaFoldDB" id="B1Y2Y1"/>
<keyword evidence="5" id="KW-0804">Transcription</keyword>
<evidence type="ECO:0000256" key="2">
    <source>
        <dbReference type="ARBA" id="ARBA00022840"/>
    </source>
</evidence>
<dbReference type="Pfam" id="PF01590">
    <property type="entry name" value="GAF"/>
    <property type="match status" value="1"/>
</dbReference>
<evidence type="ECO:0000256" key="3">
    <source>
        <dbReference type="ARBA" id="ARBA00023015"/>
    </source>
</evidence>
<gene>
    <name evidence="7" type="ordered locus">Lcho_3379</name>
</gene>
<dbReference type="InterPro" id="IPR000014">
    <property type="entry name" value="PAS"/>
</dbReference>
<dbReference type="GO" id="GO:0005524">
    <property type="term" value="F:ATP binding"/>
    <property type="evidence" value="ECO:0007669"/>
    <property type="project" value="UniProtKB-KW"/>
</dbReference>
<organism evidence="7 8">
    <name type="scientific">Leptothrix cholodnii (strain ATCC 51168 / LMG 8142 / SP-6)</name>
    <name type="common">Leptothrix discophora (strain SP-6)</name>
    <dbReference type="NCBI Taxonomy" id="395495"/>
    <lineage>
        <taxon>Bacteria</taxon>
        <taxon>Pseudomonadati</taxon>
        <taxon>Pseudomonadota</taxon>
        <taxon>Betaproteobacteria</taxon>
        <taxon>Burkholderiales</taxon>
        <taxon>Sphaerotilaceae</taxon>
        <taxon>Leptothrix</taxon>
    </lineage>
</organism>
<dbReference type="Gene3D" id="3.30.450.40">
    <property type="match status" value="1"/>
</dbReference>
<dbReference type="CDD" id="cd00009">
    <property type="entry name" value="AAA"/>
    <property type="match status" value="1"/>
</dbReference>
<dbReference type="OrthoDB" id="9761705at2"/>
<keyword evidence="3" id="KW-0805">Transcription regulation</keyword>
<keyword evidence="4" id="KW-0238">DNA-binding</keyword>
<dbReference type="CDD" id="cd00130">
    <property type="entry name" value="PAS"/>
    <property type="match status" value="1"/>
</dbReference>
<dbReference type="InterPro" id="IPR029016">
    <property type="entry name" value="GAF-like_dom_sf"/>
</dbReference>
<dbReference type="KEGG" id="lch:Lcho_3379"/>
<evidence type="ECO:0000256" key="4">
    <source>
        <dbReference type="ARBA" id="ARBA00023125"/>
    </source>
</evidence>
<evidence type="ECO:0000259" key="6">
    <source>
        <dbReference type="PROSITE" id="PS50045"/>
    </source>
</evidence>
<evidence type="ECO:0000256" key="5">
    <source>
        <dbReference type="ARBA" id="ARBA00023163"/>
    </source>
</evidence>
<proteinExistence type="predicted"/>
<dbReference type="PROSITE" id="PS50045">
    <property type="entry name" value="SIGMA54_INTERACT_4"/>
    <property type="match status" value="1"/>
</dbReference>
<feature type="domain" description="Sigma-54 factor interaction" evidence="6">
    <location>
        <begin position="355"/>
        <end position="578"/>
    </location>
</feature>
<dbReference type="PANTHER" id="PTHR32071:SF77">
    <property type="entry name" value="TRANSCRIPTIONAL REGULATORY PROTEIN"/>
    <property type="match status" value="1"/>
</dbReference>
<dbReference type="SMART" id="SM00382">
    <property type="entry name" value="AAA"/>
    <property type="match status" value="1"/>
</dbReference>
<sequence>MIEPHQRQMAHAHAVMARGSAMPPDGMPSADILDSWVRCMQTGLDARATTSIEVVEAADLAERRERAGVTRRLARAELETLAQQIAGSNFLLAFADQEGVILDLYADNRFTMNGRGAGIVAGSCWTEALCGTNGLGTALATGRSVAVTGLEHYLLQLGEISCTAAPVRDALGDIVGVLDASSYFESRQRHTQALVQMAATHIENGLLVHQMRARLVLAVHPRPEFIGTLSAGLLAFDTEGRVCAFNSRAASLLTGLELARGSAFDLLFDEPFERFVAKLRHSGQLRLRDALGSIVYAAPVHLPASHPVPRVPGLVVHPTRARGAPAHERPARTSHATADSVDPPPAFVANFVAGFVADDPAVRAAMRTVASAVRLRVPILIHGETGTGKELLAHHAHAVSGRQGEFVAVNCGALPAELFEAELFGYAGGSFTGARREGSAGLIARADGGTLLLDELGELPLALQAALLRFLDDQRVRPVGSTTTRQVDVQLLAATHVDLEAEVQARRFRADLLYRLDTVRVDLPPLRRRSDFGAIAHTVLQAIDRSARIGDDAIAALSQHAWSGNMRELRSVLTRALLACESSRIERADIEQVLPALAPSAAPISVLQQGALAQVLREFERTGHSVSQTSRNLGVSRTTVYRYLREGSAAR</sequence>
<dbReference type="InterPro" id="IPR025943">
    <property type="entry name" value="Sigma_54_int_dom_ATP-bd_2"/>
</dbReference>
<dbReference type="InterPro" id="IPR025662">
    <property type="entry name" value="Sigma_54_int_dom_ATP-bd_1"/>
</dbReference>
<dbReference type="InterPro" id="IPR003018">
    <property type="entry name" value="GAF"/>
</dbReference>
<dbReference type="EMBL" id="CP001013">
    <property type="protein sequence ID" value="ACB35637.1"/>
    <property type="molecule type" value="Genomic_DNA"/>
</dbReference>
<dbReference type="Gene3D" id="1.10.8.60">
    <property type="match status" value="1"/>
</dbReference>
<dbReference type="Pfam" id="PF00158">
    <property type="entry name" value="Sigma54_activat"/>
    <property type="match status" value="1"/>
</dbReference>
<dbReference type="GO" id="GO:0003677">
    <property type="term" value="F:DNA binding"/>
    <property type="evidence" value="ECO:0007669"/>
    <property type="project" value="UniProtKB-KW"/>
</dbReference>
<dbReference type="Gene3D" id="3.40.50.300">
    <property type="entry name" value="P-loop containing nucleotide triphosphate hydrolases"/>
    <property type="match status" value="1"/>
</dbReference>
<keyword evidence="2" id="KW-0067">ATP-binding</keyword>
<dbReference type="SUPFAM" id="SSF52540">
    <property type="entry name" value="P-loop containing nucleoside triphosphate hydrolases"/>
    <property type="match status" value="1"/>
</dbReference>
<dbReference type="FunFam" id="3.40.50.300:FF:000006">
    <property type="entry name" value="DNA-binding transcriptional regulator NtrC"/>
    <property type="match status" value="1"/>
</dbReference>